<keyword evidence="2" id="KW-0812">Transmembrane</keyword>
<evidence type="ECO:0000259" key="4">
    <source>
        <dbReference type="Pfam" id="PF01345"/>
    </source>
</evidence>
<feature type="domain" description="DUF11" evidence="4">
    <location>
        <begin position="2761"/>
        <end position="2874"/>
    </location>
</feature>
<feature type="domain" description="DUF11" evidence="4">
    <location>
        <begin position="5578"/>
        <end position="5684"/>
    </location>
</feature>
<feature type="domain" description="DUF11" evidence="4">
    <location>
        <begin position="2643"/>
        <end position="2744"/>
    </location>
</feature>
<evidence type="ECO:0000313" key="6">
    <source>
        <dbReference type="Proteomes" id="UP000542674"/>
    </source>
</evidence>
<feature type="region of interest" description="Disordered" evidence="1">
    <location>
        <begin position="6394"/>
        <end position="6414"/>
    </location>
</feature>
<feature type="domain" description="DUF11" evidence="4">
    <location>
        <begin position="1526"/>
        <end position="1642"/>
    </location>
</feature>
<feature type="domain" description="DUF11" evidence="4">
    <location>
        <begin position="3005"/>
        <end position="3120"/>
    </location>
</feature>
<feature type="domain" description="DUF11" evidence="4">
    <location>
        <begin position="1155"/>
        <end position="1259"/>
    </location>
</feature>
<keyword evidence="2" id="KW-0472">Membrane</keyword>
<feature type="domain" description="DUF11" evidence="4">
    <location>
        <begin position="1396"/>
        <end position="1512"/>
    </location>
</feature>
<feature type="domain" description="DUF11" evidence="4">
    <location>
        <begin position="4594"/>
        <end position="4705"/>
    </location>
</feature>
<dbReference type="RefSeq" id="WP_184669962.1">
    <property type="nucleotide sequence ID" value="NZ_BAABAI010000005.1"/>
</dbReference>
<feature type="region of interest" description="Disordered" evidence="1">
    <location>
        <begin position="1111"/>
        <end position="1135"/>
    </location>
</feature>
<evidence type="ECO:0000313" key="5">
    <source>
        <dbReference type="EMBL" id="MBB4966127.1"/>
    </source>
</evidence>
<feature type="domain" description="DUF11" evidence="4">
    <location>
        <begin position="1021"/>
        <end position="1138"/>
    </location>
</feature>
<feature type="domain" description="DUF11" evidence="4">
    <location>
        <begin position="2266"/>
        <end position="2382"/>
    </location>
</feature>
<evidence type="ECO:0000256" key="3">
    <source>
        <dbReference type="SAM" id="SignalP"/>
    </source>
</evidence>
<protein>
    <submittedName>
        <fullName evidence="5">Putative repeat protein (TIGR01451 family)</fullName>
    </submittedName>
</protein>
<feature type="domain" description="DUF11" evidence="4">
    <location>
        <begin position="2509"/>
        <end position="2627"/>
    </location>
</feature>
<feature type="domain" description="DUF11" evidence="4">
    <location>
        <begin position="3981"/>
        <end position="4095"/>
    </location>
</feature>
<feature type="domain" description="DUF11" evidence="4">
    <location>
        <begin position="3614"/>
        <end position="3725"/>
    </location>
</feature>
<evidence type="ECO:0000256" key="2">
    <source>
        <dbReference type="SAM" id="Phobius"/>
    </source>
</evidence>
<feature type="domain" description="DUF11" evidence="4">
    <location>
        <begin position="2026"/>
        <end position="2139"/>
    </location>
</feature>
<feature type="domain" description="DUF11" evidence="4">
    <location>
        <begin position="4839"/>
        <end position="4949"/>
    </location>
</feature>
<feature type="domain" description="DUF11" evidence="4">
    <location>
        <begin position="3859"/>
        <end position="3971"/>
    </location>
</feature>
<feature type="domain" description="DUF11" evidence="4">
    <location>
        <begin position="5935"/>
        <end position="6050"/>
    </location>
</feature>
<feature type="domain" description="DUF11" evidence="4">
    <location>
        <begin position="6539"/>
        <end position="6652"/>
    </location>
</feature>
<feature type="domain" description="DUF11" evidence="4">
    <location>
        <begin position="2883"/>
        <end position="2996"/>
    </location>
</feature>
<feature type="compositionally biased region" description="Low complexity" evidence="1">
    <location>
        <begin position="1118"/>
        <end position="1135"/>
    </location>
</feature>
<feature type="domain" description="DUF11" evidence="4">
    <location>
        <begin position="4226"/>
        <end position="4340"/>
    </location>
</feature>
<feature type="domain" description="DUF11" evidence="4">
    <location>
        <begin position="3371"/>
        <end position="3483"/>
    </location>
</feature>
<proteinExistence type="predicted"/>
<dbReference type="Gene3D" id="2.60.40.10">
    <property type="entry name" value="Immunoglobulins"/>
    <property type="match status" value="10"/>
</dbReference>
<dbReference type="InterPro" id="IPR051172">
    <property type="entry name" value="Chlamydia_OmcB"/>
</dbReference>
<feature type="transmembrane region" description="Helical" evidence="2">
    <location>
        <begin position="7024"/>
        <end position="7042"/>
    </location>
</feature>
<feature type="region of interest" description="Disordered" evidence="1">
    <location>
        <begin position="2240"/>
        <end position="2260"/>
    </location>
</feature>
<reference evidence="5 6" key="1">
    <citation type="submission" date="2020-08" db="EMBL/GenBank/DDBJ databases">
        <title>Sequencing the genomes of 1000 actinobacteria strains.</title>
        <authorList>
            <person name="Klenk H.-P."/>
        </authorList>
    </citation>
    <scope>NUCLEOTIDE SEQUENCE [LARGE SCALE GENOMIC DNA]</scope>
    <source>
        <strain evidence="5 6">DSM 45084</strain>
    </source>
</reference>
<feature type="chain" id="PRO_5030843230" evidence="3">
    <location>
        <begin position="35"/>
        <end position="7049"/>
    </location>
</feature>
<feature type="region of interest" description="Disordered" evidence="1">
    <location>
        <begin position="2733"/>
        <end position="2755"/>
    </location>
</feature>
<feature type="domain" description="DUF11" evidence="4">
    <location>
        <begin position="4349"/>
        <end position="4460"/>
    </location>
</feature>
<keyword evidence="6" id="KW-1185">Reference proteome</keyword>
<feature type="domain" description="DUF11" evidence="4">
    <location>
        <begin position="5819"/>
        <end position="5926"/>
    </location>
</feature>
<organism evidence="5 6">
    <name type="scientific">Saccharothrix violaceirubra</name>
    <dbReference type="NCBI Taxonomy" id="413306"/>
    <lineage>
        <taxon>Bacteria</taxon>
        <taxon>Bacillati</taxon>
        <taxon>Actinomycetota</taxon>
        <taxon>Actinomycetes</taxon>
        <taxon>Pseudonocardiales</taxon>
        <taxon>Pseudonocardiaceae</taxon>
        <taxon>Saccharothrix</taxon>
    </lineage>
</organism>
<dbReference type="Proteomes" id="UP000542674">
    <property type="component" value="Unassembled WGS sequence"/>
</dbReference>
<feature type="domain" description="DUF11" evidence="4">
    <location>
        <begin position="4104"/>
        <end position="4215"/>
    </location>
</feature>
<dbReference type="Gene3D" id="2.60.40.740">
    <property type="match status" value="1"/>
</dbReference>
<dbReference type="GO" id="GO:0005975">
    <property type="term" value="P:carbohydrate metabolic process"/>
    <property type="evidence" value="ECO:0007669"/>
    <property type="project" value="UniProtKB-ARBA"/>
</dbReference>
<feature type="domain" description="DUF11" evidence="4">
    <location>
        <begin position="5327"/>
        <end position="5438"/>
    </location>
</feature>
<feature type="domain" description="DUF11" evidence="4">
    <location>
        <begin position="2145"/>
        <end position="2258"/>
    </location>
</feature>
<feature type="domain" description="DUF11" evidence="4">
    <location>
        <begin position="6058"/>
        <end position="6169"/>
    </location>
</feature>
<feature type="region of interest" description="Disordered" evidence="1">
    <location>
        <begin position="2118"/>
        <end position="2158"/>
    </location>
</feature>
<feature type="domain" description="DUF11" evidence="4">
    <location>
        <begin position="6420"/>
        <end position="6531"/>
    </location>
</feature>
<dbReference type="EMBL" id="JACHJS010000001">
    <property type="protein sequence ID" value="MBB4966127.1"/>
    <property type="molecule type" value="Genomic_DNA"/>
</dbReference>
<feature type="domain" description="DUF11" evidence="4">
    <location>
        <begin position="1777"/>
        <end position="1894"/>
    </location>
</feature>
<dbReference type="InterPro" id="IPR013783">
    <property type="entry name" value="Ig-like_fold"/>
</dbReference>
<feature type="domain" description="DUF11" evidence="4">
    <location>
        <begin position="2394"/>
        <end position="2500"/>
    </location>
</feature>
<evidence type="ECO:0000256" key="1">
    <source>
        <dbReference type="SAM" id="MobiDB-lite"/>
    </source>
</evidence>
<feature type="domain" description="DUF11" evidence="4">
    <location>
        <begin position="1650"/>
        <end position="1769"/>
    </location>
</feature>
<dbReference type="Pfam" id="PF01345">
    <property type="entry name" value="DUF11"/>
    <property type="match status" value="53"/>
</dbReference>
<feature type="domain" description="DUF11" evidence="4">
    <location>
        <begin position="6180"/>
        <end position="6295"/>
    </location>
</feature>
<accession>A0A7W7T3Z6</accession>
<feature type="domain" description="DUF11" evidence="4">
    <location>
        <begin position="6899"/>
        <end position="7005"/>
    </location>
</feature>
<gene>
    <name evidence="5" type="ORF">F4559_003486</name>
</gene>
<sequence length="7049" mass="689821">MSIEAAVRRHRKGIATSVVALVIAMLVPAVTAQAAVRDSFDVVYGTDDQGAIALIGASSMDCPTASSGCVAARSGAGSGVVNNNNSYVMGFVDVDNDASTSNSSTATLALPAGSTVLHARLVWGGRSVAGSGGVAPTKSISTVRFKLPNAAYTTVTAGTLIQPSALVTSDSGPYQASADVTAQVAAGGNGVYTVGDMGAATGSDRYAGWSLVVAYRNPALPNRNLRIFEGFADVTSATGNNSVNVPVSGFLAPPSGQVNASVGVVAWEGDYGTTGDSMRLASTTLSDNTRPTNNFFDSRISEAGADTTGRQPGNLNNFGVDIGRIDTTNVLANGSTSTTINVTSTGDSYYPGIITSQIDLFTPQFNAISKTVTNLNGHSPAQPGDVLEYRLDFTNSGGDSADASIMRDPLPAGLTYVPGSTSVITDPSGFSGTVTDATGDDRGEYTAADRTVKVRVGTGANASNGGTIATNASVSIRFRATVDRAAAGTTLVNTPYLDYTARTLNKPFSFAGAPTNTTVQSLADLAVTKTAANATQNAGTTAQYTVAVRNNGPTEATGVVLTDTLPSGATFESASTPSGVTCTPFNQTVTCQVGTVANGATVSVGINARIDPALSPSVLVNSASATATTADDIPANNTSSTSTNVTSTADLRVASSLAPATVVPGTQVVASASVNNAGPSTARAVVFTAPVPTGATFVSSSTGCTATSGLVTCALGNLAPGVTVTPQWTMLPASSYSAATLSVTSTASSSTAEANQADNSATATAPAAARAGLSTSITAASPQVVAGTRTGYSITVANAGPSDARDVTVRFPAVTGVRIANASPQLGTCVVTNGAVTCSLDTLPAGASGTVALTVDLNADVPAGPLTVGANVTTSTSQDTTADDAGSVTTAVQRVSDLVVTKSATPQPVIAGQSMTYTMTVTNRGPSAAAGTRLVDTLPAGLTVQSVSTTGECALIVPDITCELGQLPVGGTSTVTVAVGTPGTIPPGGFVNTVNVTSSGTDPNTADNTATHTASVQAQADLVVTQTADRAEVVAGDALAYRIDVTNGGPSTANAVTYTETLPAGFQIADVTTTVGTCTVTGTRVDCALGALASAAVAHVEIVAFVPPNQDPGARTVSGTATSTTSDPTTSNNTAGVTTTVVASANLQVYESDLPTPFTAGETFTRTVQLLNAGPSDARGTSFVAELPDGLIDVVASVGGVPCAVSGTRVTCPIGVFAAESFATVTITGRASPSADVGAPQATVSVTAATPDPDPLDNTIVSFLEIATAANLTLASRVDTTPLIAGGRATYTTTLVNEGPSDARDVVLTGRYPAPLTVLSATSSLGSCTTSGADVTCTAAQVPAGASVVVTVTVAVDPTATGNAVTNIGATTTTADPDGVGPAPVVLTTPIERQADLILVGSAASEPVRAGTAQTYTLTVTNAGPSTVDSATLADTLPTGLVLLPNGVQTQQGTCTPRTDGTGVDCALGRLEVGATATVVLTAFVPAATPPGTTLVNTAVVSAPIPDPTPADRELRLTNTTSTQADLSTTMTVSRPNAEAGLEQEYAIRVVNNGPSVADSVVVVDALPTGSVFRSATASVGSCALVGTEVRCSFGSLAPGAAVTAAVVVQVASDLTGSVVNTATASAVTADPNTADNAATVTQNVTASADLTASAVITSGAVTAGRPVSYRVATTNQGPALARTVVLTSPLPTGTNYVTAVPTAGGSCQLIGRTVRCTWPQVAVGAQVSADITLAVDSAAPLNTATTLSVTSSSALSDPDGSNNSASASYTATATADVSVVTVLSSGAPVAGGRMTWQSTVRNTGPSAAYNVVFDNPAPTGVTLDGATTTLGTCQVFAGLVRCPIGTVGAGAAATVTFTGLLAADFAGPNVTDTSTVTTTGSTDPNPADNTSTVVSDASSSADLNVSLITGATTLTPGLTGAWTLAVVNDGPSLARGAIATVAVPAGVTLQVPAGCVAVAGGLSCALGDLAPGQRREFSLTATVDPGYTDPDVRVTASALSGTPDPDPADNSAATTTTVTPDALLIVDVVPPASVTAGADATWTVRATVAGPSDADAVVVTVAVPPSVLDPVATWPGGTCDVLDGTVTCALGHVAAGGSIDITLTGRVDPAFTGDIQVDASIDSPTPGPEPDDDTSSTSADGSADLEVTLTSPTEATPGTRATWVLRVRDLGPSQASAVVATATLPEGFGSITATGSCTVTGRQVSCPIGDLAPGATALFTVEGVLAADVVAGPLTAEATVTSDTPDPTPANNTVTTTTTSTPRADLAVAKAVTSGVPIAGAQVEFLIEVSDRGPSDARDVVVLDTLSTSISGATATTTQGACTVTGQDVRCELGTVRAGAGPVSITVRGTLADGSDSITNAASAVSTTPEIDPADNTSEVTSSATDSANLGITVDAPATIVAGQPLEYVVTVSNAGPSSARSVAVSSLVPAELLDAVVDNASCGSPTACSFGDIAPGASVTYRVSGTVDPLFTGSTLQFRASASATTGDPDARDNTAVVDTSATSSSDLSVTLSADPSPAVPGRALLYTATVSTTGPSAALGVVSLTGLPVGLSINGDILTDQGTCEQFDDNIVCDLGPVLPGRPVVIQIPVSLSGSFDGTEITVGVDTLTATADPDPANNSASATTPVTPLADLRLDILAPDEITPGSPVRWEITAVDDGPSDAAAIVEFTLPEGLDDVVVTPLQGTCDITGRTVRCDLGTIVGGTSLPIEVTATARADITAATLTLTATLTSPVPEADPTPPDGRTASATSPVAGSADLSIVTSAQQPTLVPGEAASWAVVVTDDGPSDARDVAVDIVLPTGVTGGSVIAPAGVTCTGLRCTIPVLQAGADVTLIVTGAVAPDVTDPVLLVTSTVSAATADPDLGDNSSTSATATTPTADLSVAVTSDPSPLVAGSPATVAVTVTNSGPSTATGVELTLPIPPGLVDVTVTAPAGVTCDTTVRCTIASLPTGSVRIEIAGRVPSDTAVATLAFPASVTSPAADPNPADNTATLDAQLDRAADVSTTLAVTPDPLVAGSAVTLTARVANAGPSVAENVDFTLPIPADVTVIGVTAPPGVTCDASVRCTADTLAAGADFEIVVTGTLSADYVDGTLAFTGTVATTTPDPDQADNTATVNAGVGTSADVSVAVTADPLTAGSPGTVVVTVTNSGPSTATGVEVTLPIPAGFTDVTVSAPPGVTCDSSVRCTIASLPVGDVRIEIAGRVPADSSATSLTFPVTVTSPVADPDPADNAASATPSVGRAADVSTELTVSPSPLVAGSSATITARVANAGPSVAQGIEFTLPIPAGLTVTGVTAPPGVTCDSSVRCTAATLGAGDDLEIVVEGTVAADFTGPSLAFTGTSTTTTPDTTPANNAASVTATVGTSADLSVTVASNPDPLTAGSPATVVVTVTNSGPSTATDVVVTVPIPAGFLDVTVTAPAGVTCDASVRCTIASVPTGDVRIEITGRVPADSSAGSLDFPATVTSPVSDPDPADNTATLGAAVQRSADVSTELTVSPLVAGSSATITARVSNTGPSVAENVEFTLPVPAGVTITGVTAPAGVTCDQTVRCTAGTLVVGATVDITVTAAVDAGYTGASIGFTGTSSTSTSDPDQGNNAVTVDPTVDTSADLSVTVASSPDPLVAGSPATVVVTVTNSGPSTATDVVVTVPIPAGFTDVTVTAPAGVTCDNSVRCTIASVPAGDVRIEITGRVPSDSSAATLEFPATVASPVADPDPSDNTAVLGAGVTRSADVSTELTVSPSPLVAGSPLTATARISNAGPSLAENLVFTLPVPAGVTITGVTAPPGVDCDTSIRCTAVSLATGATLEISVAGTLDAAFTGATVGFTATTGTTTPDASPSNNADTVDATVTTSADLSVAVASNPDPLVAGSPATIAVTVTNSGPSTATGVEVTLPIPAGFVDVTVNAPAGVTCDASVRCTIASLPVGDVRIEITGRVPADSSAGSLDFPATVTSPVPDPDPADNTATLGAGVSRSADVSTALTVSPTPLVAGSPVTLTARVANAGPSQAENVEFTLPIPAGVTVTGVTAPPGVMCDSSVRCTTASLASGAGLDLVVAGTVDAGYTGTSIGFTATSSSSTADADQGNNAVTVDPTVSTSADLSVTVVSNPDPLTAGSPATVAVTVTNSGPSTATGVVVTLPIPAGFVDVTVNAPAGVTCDTSVRCTIASVPTGDVRIEITGRVPADSSVPSLDFPVTVTSPVADPDPSDNSAVLGAGVRRSADVSTELTVSPSPLIAGSPLTINARVANAGPSLAENVVFTLPVPAGVTITSIAAPPGVDCDTSIRCTAASLTVGSTVDISVTGTLDAGSTATTLGFTGTSTTTTPDATPANNAVTVDATVGTSADLSVVVASEPNPLVAGSPATVAVTVTNSGPSTATDVVVTLPIPAGFTDVTVTAPAGVTCDTSVRCTIATLPAGDVRIEISGRVPADASVPSLDFPATVTSPVPDPDPSDNSAVLGAGVSRSADVATELTVTPAPLVAGSAVTATARISNAGPSVAESVEFTLPVPAGVTVTGVIAPPGVTCDQTVRCTAGTLAVGATVDITVLGTVDAGFTGASLGFTATSSTSTTDGTPGNNAASVTAAVGTSADLSVVVASEPNPLVAGSPATIAVTVTNSGPSTATGVVVTLPIPAGFVDVTVNAPAGVTCDTTVRCTIASVPTGDVRIEITGRVPADSSAPSLDFPATVASPVADPDPSDNSAVLGAGVTRSADVSTELVVSPAPLTAGSPLTIAARISNAGPSLAQNVEFTLPIPAGVTITSIAAPPGIDCDTSIRCTAASLTVGSTVDISVTGTLDAGSTATTLGFTATSTTTTPDATPANNAVTVNATVGTSSDLSVTVASNPDPLTAGSPATVVVTVTNSGPSTATDVVVTVPIPAGFVDVTVTAPAGVTCDSSVRCTIASVPAGDVRIEITGRVPADTSVPSLDFPVTVTSPVPDPDPSDNNVVLGAGVQRSADVSTALTVSPSPLTAGAPLTITAAITNSGPSDAENIEFTLPVPAGVTVTSIAVPPGVTCDQAIRCTAARIGAGTTATISVTGTLAADFTGPSLDLTATSTTTTTDPTPANNAASVTTGAGASADLSVAVTSGALVPGTPATVAVTVTNSGPSNATGVVVTLPIPAGFTVGTVTAPAGVTCDNSVRCAIPSLVLGDVRIEIAGQVPADVTDPSLPFAAAVTSPVSDPDPADNTATLDAPVGPSADVATTLEVSPTPLTAGLPVTVTAHVANTGPSTAGGIVFTLPVPAGVTVTGVTAPAGVTCDQTVRCTAPTLGVGAQVDIVVTGTVAADLPGNSLTFTGTTGATTPDATPDNNSASVTAAVGMSADLSVNLASSPSPLIAGSLATIAVTVTNSGPSAAAGAEVSVPLPAGFTDVVVTAPAGATCDTTVRCVFPSLPTGEVRIEITGRVPAATPTGSLDFPATVSSSVPDPDPSDNTAVLGAGVERSADVATVLTVTPSPLTAGAPLTLRALVSNTGPSTADGIEFTLSVPGDVTITSIAVPPGVTCDQSIRCTTTTVGAGATIEIMATGTVSADFTGTTLDFTAATSTTTPDPTEANNASSVTATVGLASGLAVSITSDPLVAGQPAAIGVTLTNLGPSTAIGVELTLPIPAGLTDVFVIAPDGVTCDSTVRCTMYFVPVGPIEILIQGMVPADSLATSLTFPVSVLSPADDPDLSDNTATIDVPVTRAADVSTTLNVTPSPLTAGSPLTIAARLSNGGPSDAQGVVFTLPVPAGVTVTSIAAPPGVTCDQSIRCTATTVSAGADLDISVTGVLATDFAGTSLGLTATAATTTPDPTPANNASSVTATVGVASDLSVAVASDPLVAGSPATVTVTVTNSGPSIATGVEVTVPIPAGFTDVTVVAPAGVTCDAAVRCTIGSLPVGDVRIRIQGRVPADSAATTLPFPATVTSPATDPDPADNTATLDAAVGRSSDVSTTLAVTPSPLVAGSPVTLRAVVSNAGPSGASGVVFTLPVPAGVTVTSIAAPPGVTCDQSIRCTTTTLGTGATLEIVATGVLAADFAGGTLAVTANTTTSTPDATPGNNGASVNATVVSSSDLSVTVTSQPTPLVAGSPATVAVTVTNSGPSTATGVVVTVPIPAGLTNVTVVAPAGVTCDTSVRCTIGSLPAGSVLIEIRGDVPSDTRPGTLQFPVTVTSPTADPDPADNTAVLGAEVVRTVDVSTELVVSPTPLSAGESATFTARVVNSGPSIAEGIVFRLPLPAGVTLTSVVASPSLICDETVRCTAVQLAAGEDLSIVVTGTLAPDYTAGTLAVAANTVSDMVDTVPGNNSTTVTTPVRAVADLTVSVATEPASPVAGSPVTVRVTVRNDGPATAIAAVLANQLPAGFTVTSVTGCADAANCVLGDLAPGEQREIVINGVLPADAKGTFVFTSVGSSATSDPDPADNTASSNAPVDGSADLRVAFTGPATLAAGAGGTWQVVVTNDGPSQAESVVVTATLPAGVTPTAPAGCTVEGRTVRCAFDALAVGATRTFAFTATAATDLNGTVTAVAAAQSAVADPDPADSTASVSTTVTGTADLAVTLALTTAPLIPGSQETFLAVVTNNGPATAANAQLTGTFNAGLTPVTVPSQCTVTGQALVCSLGAVAPGASITLEFVVNASSDVIPEQVSQSVTVSSSVPDPDDENNVATVIGSLAVFADMSITKTADVESVAPGGTITWTFDIRNDGPQTADGLILADVVPEQVEFVDLPDNCQLSGDVLLCELADMADQATLSLSLKAVVKADTDATEILNTVSINASTSDTDAENNLATSTVAVAGAAALGVTKTLVGESVVPGTEATWRITVANGGTVAATDVEAVDPLPAGLTFTGGDGCTAAGQVVTCALGTIPAGQSRTVDIRTAVDPGLPGDTVINSASVVGSDPGPGAAEAAQVERRTDLSVTKTVDETTVFVGDRVTWTVTVTNNGSSTAPEVIVREHLPLAVESSSEELVDGEWAVGALAPGESRTLTLTAVVDEPGELVNDVTLTAAGVTDRSADDDLASATTTVAERMDSPVLAWTGYELPRLVVLGLVLLLGGVLLLERSRRRE</sequence>
<feature type="compositionally biased region" description="Low complexity" evidence="1">
    <location>
        <begin position="2136"/>
        <end position="2145"/>
    </location>
</feature>
<feature type="domain" description="DUF11" evidence="4">
    <location>
        <begin position="4716"/>
        <end position="4830"/>
    </location>
</feature>
<feature type="domain" description="DUF11" evidence="4">
    <location>
        <begin position="1903"/>
        <end position="2016"/>
    </location>
</feature>
<feature type="domain" description="DUF11" evidence="4">
    <location>
        <begin position="1272"/>
        <end position="1378"/>
    </location>
</feature>
<dbReference type="PANTHER" id="PTHR34819:SF3">
    <property type="entry name" value="CELL SURFACE PROTEIN"/>
    <property type="match status" value="1"/>
</dbReference>
<dbReference type="NCBIfam" id="TIGR01451">
    <property type="entry name" value="B_ant_repeat"/>
    <property type="match status" value="15"/>
</dbReference>
<feature type="domain" description="DUF11" evidence="4">
    <location>
        <begin position="5084"/>
        <end position="5195"/>
    </location>
</feature>
<comment type="caution">
    <text evidence="5">The sequence shown here is derived from an EMBL/GenBank/DDBJ whole genome shotgun (WGS) entry which is preliminary data.</text>
</comment>
<dbReference type="PANTHER" id="PTHR34819">
    <property type="entry name" value="LARGE CYSTEINE-RICH PERIPLASMIC PROTEIN OMCB"/>
    <property type="match status" value="1"/>
</dbReference>
<name>A0A7W7T3Z6_9PSEU</name>
<feature type="domain" description="DUF11" evidence="4">
    <location>
        <begin position="5692"/>
        <end position="5807"/>
    </location>
</feature>
<feature type="domain" description="DUF11" evidence="4">
    <location>
        <begin position="524"/>
        <end position="642"/>
    </location>
</feature>
<feature type="domain" description="DUF11" evidence="4">
    <location>
        <begin position="6303"/>
        <end position="6412"/>
    </location>
</feature>
<feature type="domain" description="DUF11" evidence="4">
    <location>
        <begin position="897"/>
        <end position="1013"/>
    </location>
</feature>
<dbReference type="Gene3D" id="2.60.40.1170">
    <property type="entry name" value="Mu homology domain, subdomain B"/>
    <property type="match status" value="1"/>
</dbReference>
<feature type="domain" description="DUF11" evidence="4">
    <location>
        <begin position="5204"/>
        <end position="5319"/>
    </location>
</feature>
<dbReference type="InterPro" id="IPR047589">
    <property type="entry name" value="DUF11_rpt"/>
</dbReference>
<feature type="domain" description="DUF11" evidence="4">
    <location>
        <begin position="5449"/>
        <end position="5564"/>
    </location>
</feature>
<feature type="compositionally biased region" description="Low complexity" evidence="1">
    <location>
        <begin position="2242"/>
        <end position="2260"/>
    </location>
</feature>
<feature type="domain" description="DUF11" evidence="4">
    <location>
        <begin position="3128"/>
        <end position="3240"/>
    </location>
</feature>
<keyword evidence="3" id="KW-0732">Signal</keyword>
<feature type="domain" description="DUF11" evidence="4">
    <location>
        <begin position="3736"/>
        <end position="3850"/>
    </location>
</feature>
<feature type="domain" description="DUF11" evidence="4">
    <location>
        <begin position="776"/>
        <end position="889"/>
    </location>
</feature>
<feature type="domain" description="DUF11" evidence="4">
    <location>
        <begin position="4471"/>
        <end position="4586"/>
    </location>
</feature>
<feature type="domain" description="DUF11" evidence="4">
    <location>
        <begin position="650"/>
        <end position="764"/>
    </location>
</feature>
<feature type="domain" description="DUF11" evidence="4">
    <location>
        <begin position="6661"/>
        <end position="6776"/>
    </location>
</feature>
<feature type="domain" description="DUF11" evidence="4">
    <location>
        <begin position="6784"/>
        <end position="6884"/>
    </location>
</feature>
<feature type="domain" description="DUF11" evidence="4">
    <location>
        <begin position="3248"/>
        <end position="3363"/>
    </location>
</feature>
<feature type="domain" description="DUF11" evidence="4">
    <location>
        <begin position="3499"/>
        <end position="3605"/>
    </location>
</feature>
<dbReference type="InterPro" id="IPR001434">
    <property type="entry name" value="OmcB-like_DUF11"/>
</dbReference>
<feature type="domain" description="DUF11" evidence="4">
    <location>
        <begin position="4961"/>
        <end position="5076"/>
    </location>
</feature>
<feature type="signal peptide" evidence="3">
    <location>
        <begin position="1"/>
        <end position="34"/>
    </location>
</feature>
<feature type="region of interest" description="Disordered" evidence="1">
    <location>
        <begin position="3225"/>
        <end position="3244"/>
    </location>
</feature>
<feature type="compositionally biased region" description="Low complexity" evidence="1">
    <location>
        <begin position="3225"/>
        <end position="3242"/>
    </location>
</feature>
<keyword evidence="2" id="KW-1133">Transmembrane helix</keyword>